<dbReference type="VEuPathDB" id="GiardiaDB:GL50803_6417"/>
<evidence type="ECO:0000313" key="1">
    <source>
        <dbReference type="EMBL" id="KAE8303697.1"/>
    </source>
</evidence>
<protein>
    <submittedName>
        <fullName evidence="1">Uncharacterized protein</fullName>
    </submittedName>
</protein>
<dbReference type="EMBL" id="AACB03000002">
    <property type="protein sequence ID" value="KAE8303697.1"/>
    <property type="molecule type" value="Genomic_DNA"/>
</dbReference>
<comment type="caution">
    <text evidence="1">The sequence shown here is derived from an EMBL/GenBank/DDBJ whole genome shotgun (WGS) entry which is preliminary data.</text>
</comment>
<name>A8B4I7_GIAIC</name>
<sequence length="2085" mass="234182">MFWHQIAQFTKFFMAIQGPNGASLEEIETFLRLEQPKFSAANDVSEASRRLFEFFRKYPGFTDFGERIYPSPSWSAEVLGTKNTRLSEDGEPVFRAVAASFSHGILATEISSKTKLDSRQVSRFIKILSGNRLVYSLSVTLTGAIKDYWGTNTSNIVWATIFLGRRSDEELREAFIEYTRGLSSFGAHSHQPEGQKAPTAMMVCQYLASTGREQAYEDILDHFIKELGVDSAKARKTLNVQLDTITTALDKAGVLGSYVKLGDTLVYSRFLTPQSLSFKPLSAIRRENKGSQNIFHMSPMSPMTFSPNFLFLTSAQTLASAQQVLPSLTLYPIDGFTPIEVSLLIPLTYGNRVSTVTELLLIKIFQAGEEGIQLTNLRDQFCLARKVMEWISDVLVSSFPVVKSEESGAFKYWYFPHGPQALYTPLFDSPAKTSSGSGSRRSFERKIRYGYSRLAGFLSTNHSGPTSSALSVSLSTNSITVHEMHQEEDSPLKQTLLCATPTDNAPQKPSTPILTPLGCFFPDALECALITYDTQRNIAMSAKAQLILSFFRLTPLYIQQDLVQLASLLPAEVYTSFPLSYGFKDLTKKKTDRKVVQRSIDYLLETGYILESSVSIGAKTCTVYYRSDIFVMDTHELGDSPTSGFLQNMPNLLDRLKVYLSTLPTLLARDETDAGIGADLEQDYLNDPGREGSAELSSGSESSTLSWMTSCMPELTGYESTDVFLHDLNSHVKRSNVKVVVLAGSTRSEQSMAQVSAYLSSCSETLMAIKADISRTKRKYTLRKLMLLHIVLLQSIKDMAHSSVSDISLCEALTFSEYAYLFPFPESSPLYHLFLPYLLSFPNTFIYKVSNPALYLLVLNNFFVLRMGKYREWLQHIDVLHWSIEQPDAKIKNHIHRTVSHLPSLKLSDLKRHPIILNNVLSALYSSLYVSGIGATIRAVHEADTISIELLEPISVSTEQELVLFWSLLEDFSLRVYMALKLCTDEGPISLSCLCNELAIYTLIRSWIVNSETLAFLKERLGDLDFASTIQSSVSKAQEAAMSLCDTIGQQGVIVHINAFMGAVQKELQRLFEAEECSYARASLQHSVTNLLILDYHSLATAAVSDLPLKYLDLHFDGSLDKAFEYYRSSQWNTLHFILHSMKIVTLAFYDFLSQSEPNDHNPQHCVYIPSVSLKPEDIDKNILIQCVPDTRHKVHKVQLSQALVARASAPVSYWVDKVLLNMRPRGGNSSSLSINMQPTDSRGTEYCSMSLFTNSPWLLAFSTESIAAMKATGASIFQKYNRDIQRMRSARSSRLTPALQRQRHKQKQELHLREEFALLLCEESEPKNHPTEQVRALTVEDLTEMVAQYRASRRYISLSDDELRYWEHCMMHYMSLFRVVSPWMRGYASSKPNSEEDGVVALLQEQSSCTLTAVIEKYIKTNATKRDFITYGRIYSMAALSLVSPEIDVLIDLPSAKERSLLLGKFSDVITSIVRNTYRERQLSDPSETVRVANLLYLLTNKINQSPSKKLQSKLLIEKDILINCINSDSLKVEFDFEGAADPDCITYVYDKRFFDLWQPGFLLLCNDIARQSSASPATCYDCSHMIDAEEHISLLIQCILSCNMLHHANPIITYNTDQRALKVCYSTHRLLLRRTDYTEKQSLSRSGDTIQSLISFLCLPYLCNAIIHSTNVLLNDTSNGKALACQRLRDIVCSFRNKVILQQHKWAREIRMFMACTLWNPSQVNITADGAALRAIESMASNSMSDFSLQYLLASGYARQQEYGSLGYSVSKTLQKPSLISADSRNSYLSNIDMGTMTVHHAFLLLPSILFGLHRQRYRLSGSTIEELRIIDPCSIIDLEFGEEDTSFNPVEDILETYAGMDDAVSAMIGDAIQGFQEIGLELVCPLVNLTEDCNSTQKQGIDILLQKYNDTNLSLTLFNCPESKDILLGSGFFVPRRLITETVFVPLETFLASSSYEQFATEFSAISPANCSIDYADGNRYEAELSLRQIISLISLCPGITLDRLCTACVPLLPTTVCFLLNILIWDEAVEARVMVSLPDGYSVQKVISDILVIESTEFSRVVLSTNVEHLADGLYNNIVQT</sequence>
<accession>A8B4I7</accession>
<gene>
    <name evidence="1" type="ORF">GL50803_006417</name>
</gene>
<dbReference type="OMA" id="CNELAIY"/>
<organism evidence="1 2">
    <name type="scientific">Giardia intestinalis (strain ATCC 50803 / WB clone C6)</name>
    <name type="common">Giardia lamblia</name>
    <dbReference type="NCBI Taxonomy" id="184922"/>
    <lineage>
        <taxon>Eukaryota</taxon>
        <taxon>Metamonada</taxon>
        <taxon>Diplomonadida</taxon>
        <taxon>Hexamitidae</taxon>
        <taxon>Giardiinae</taxon>
        <taxon>Giardia</taxon>
    </lineage>
</organism>
<dbReference type="KEGG" id="gla:GL50803_006417"/>
<dbReference type="RefSeq" id="XP_001709608.1">
    <property type="nucleotide sequence ID" value="XM_001709556.1"/>
</dbReference>
<proteinExistence type="predicted"/>
<dbReference type="HOGENOM" id="CLU_232611_0_0_1"/>
<keyword evidence="2" id="KW-1185">Reference proteome</keyword>
<reference evidence="1 2" key="1">
    <citation type="journal article" date="2007" name="Science">
        <title>Genomic minimalism in the early diverging intestinal parasite Giardia lamblia.</title>
        <authorList>
            <person name="Morrison H.G."/>
            <person name="McArthur A.G."/>
            <person name="Gillin F.D."/>
            <person name="Aley S.B."/>
            <person name="Adam R.D."/>
            <person name="Olsen G.J."/>
            <person name="Best A.A."/>
            <person name="Cande W.Z."/>
            <person name="Chen F."/>
            <person name="Cipriano M.J."/>
            <person name="Davids B.J."/>
            <person name="Dawson S.C."/>
            <person name="Elmendorf H.G."/>
            <person name="Hehl A.B."/>
            <person name="Holder M.E."/>
            <person name="Huse S.M."/>
            <person name="Kim U.U."/>
            <person name="Lasek-Nesselquist E."/>
            <person name="Manning G."/>
            <person name="Nigam A."/>
            <person name="Nixon J.E."/>
            <person name="Palm D."/>
            <person name="Passamaneck N.E."/>
            <person name="Prabhu A."/>
            <person name="Reich C.I."/>
            <person name="Reiner D.S."/>
            <person name="Samuelson J."/>
            <person name="Svard S.G."/>
            <person name="Sogin M.L."/>
        </authorList>
    </citation>
    <scope>NUCLEOTIDE SEQUENCE [LARGE SCALE GENOMIC DNA]</scope>
    <source>
        <strain evidence="1 2">WB C6</strain>
    </source>
</reference>
<dbReference type="GeneID" id="5702532"/>
<evidence type="ECO:0000313" key="2">
    <source>
        <dbReference type="Proteomes" id="UP000001548"/>
    </source>
</evidence>
<dbReference type="Proteomes" id="UP000001548">
    <property type="component" value="Unassembled WGS sequence"/>
</dbReference>
<dbReference type="STRING" id="184922.A8B4I7"/>